<comment type="caution">
    <text evidence="1">The sequence shown here is derived from an EMBL/GenBank/DDBJ whole genome shotgun (WGS) entry which is preliminary data.</text>
</comment>
<proteinExistence type="predicted"/>
<keyword evidence="2" id="KW-1185">Reference proteome</keyword>
<protein>
    <submittedName>
        <fullName evidence="1">Uncharacterized protein</fullName>
    </submittedName>
</protein>
<gene>
    <name evidence="1" type="ORF">PACLA_8A019780</name>
</gene>
<evidence type="ECO:0000313" key="1">
    <source>
        <dbReference type="EMBL" id="CAB4043911.1"/>
    </source>
</evidence>
<reference evidence="1" key="1">
    <citation type="submission" date="2020-04" db="EMBL/GenBank/DDBJ databases">
        <authorList>
            <person name="Alioto T."/>
            <person name="Alioto T."/>
            <person name="Gomez Garrido J."/>
        </authorList>
    </citation>
    <scope>NUCLEOTIDE SEQUENCE</scope>
    <source>
        <strain evidence="1">A484AB</strain>
    </source>
</reference>
<name>A0A6S7KPL5_PARCT</name>
<dbReference type="AlphaFoldDB" id="A0A6S7KPL5"/>
<dbReference type="EMBL" id="CACRXK020033502">
    <property type="protein sequence ID" value="CAB4043911.1"/>
    <property type="molecule type" value="Genomic_DNA"/>
</dbReference>
<feature type="non-terminal residue" evidence="1">
    <location>
        <position position="81"/>
    </location>
</feature>
<accession>A0A6S7KPL5</accession>
<evidence type="ECO:0000313" key="2">
    <source>
        <dbReference type="Proteomes" id="UP001152795"/>
    </source>
</evidence>
<sequence length="81" mass="9287">DFQNLLLLLLLQELGIKYCIWIGTTTIPATGHHSLLKVYRSGLNKTAKRELTMMKNLKRNTEKFISPVVEMQSVTLKCDHT</sequence>
<organism evidence="1 2">
    <name type="scientific">Paramuricea clavata</name>
    <name type="common">Red gorgonian</name>
    <name type="synonym">Violescent sea-whip</name>
    <dbReference type="NCBI Taxonomy" id="317549"/>
    <lineage>
        <taxon>Eukaryota</taxon>
        <taxon>Metazoa</taxon>
        <taxon>Cnidaria</taxon>
        <taxon>Anthozoa</taxon>
        <taxon>Octocorallia</taxon>
        <taxon>Malacalcyonacea</taxon>
        <taxon>Plexauridae</taxon>
        <taxon>Paramuricea</taxon>
    </lineage>
</organism>
<dbReference type="Proteomes" id="UP001152795">
    <property type="component" value="Unassembled WGS sequence"/>
</dbReference>